<comment type="caution">
    <text evidence="1">The sequence shown here is derived from an EMBL/GenBank/DDBJ whole genome shotgun (WGS) entry which is preliminary data.</text>
</comment>
<keyword evidence="2" id="KW-1185">Reference proteome</keyword>
<sequence length="44" mass="4697">MGLAVEALYGQALLMGYHPIRPSDAALLNRSFLGLLDQAVPQEG</sequence>
<dbReference type="Proteomes" id="UP001596512">
    <property type="component" value="Unassembled WGS sequence"/>
</dbReference>
<organism evidence="1 2">
    <name type="scientific">Actinokineospora soli</name>
    <dbReference type="NCBI Taxonomy" id="1048753"/>
    <lineage>
        <taxon>Bacteria</taxon>
        <taxon>Bacillati</taxon>
        <taxon>Actinomycetota</taxon>
        <taxon>Actinomycetes</taxon>
        <taxon>Pseudonocardiales</taxon>
        <taxon>Pseudonocardiaceae</taxon>
        <taxon>Actinokineospora</taxon>
    </lineage>
</organism>
<gene>
    <name evidence="1" type="ORF">ACFQV2_17990</name>
</gene>
<evidence type="ECO:0000313" key="2">
    <source>
        <dbReference type="Proteomes" id="UP001596512"/>
    </source>
</evidence>
<evidence type="ECO:0000313" key="1">
    <source>
        <dbReference type="EMBL" id="MFC7615117.1"/>
    </source>
</evidence>
<protein>
    <recommendedName>
        <fullName evidence="3">Tetracyclin repressor-like C-terminal domain-containing protein</fullName>
    </recommendedName>
</protein>
<reference evidence="2" key="1">
    <citation type="journal article" date="2019" name="Int. J. Syst. Evol. Microbiol.">
        <title>The Global Catalogue of Microorganisms (GCM) 10K type strain sequencing project: providing services to taxonomists for standard genome sequencing and annotation.</title>
        <authorList>
            <consortium name="The Broad Institute Genomics Platform"/>
            <consortium name="The Broad Institute Genome Sequencing Center for Infectious Disease"/>
            <person name="Wu L."/>
            <person name="Ma J."/>
        </authorList>
    </citation>
    <scope>NUCLEOTIDE SEQUENCE [LARGE SCALE GENOMIC DNA]</scope>
    <source>
        <strain evidence="2">JCM 17695</strain>
    </source>
</reference>
<dbReference type="EMBL" id="JBHTEY010000004">
    <property type="protein sequence ID" value="MFC7615117.1"/>
    <property type="molecule type" value="Genomic_DNA"/>
</dbReference>
<accession>A0ABW2TMW8</accession>
<name>A0ABW2TMW8_9PSEU</name>
<proteinExistence type="predicted"/>
<evidence type="ECO:0008006" key="3">
    <source>
        <dbReference type="Google" id="ProtNLM"/>
    </source>
</evidence>